<dbReference type="RefSeq" id="XP_024345400.1">
    <property type="nucleotide sequence ID" value="XM_024500189.1"/>
</dbReference>
<dbReference type="EMBL" id="APAU02000307">
    <property type="protein sequence ID" value="EUB54204.1"/>
    <property type="molecule type" value="Genomic_DNA"/>
</dbReference>
<dbReference type="Proteomes" id="UP000019149">
    <property type="component" value="Unassembled WGS sequence"/>
</dbReference>
<reference evidence="2 3" key="1">
    <citation type="journal article" date="2013" name="Nat. Genet.">
        <title>The genome of the hydatid tapeworm Echinococcus granulosus.</title>
        <authorList>
            <person name="Zheng H."/>
            <person name="Zhang W."/>
            <person name="Zhang L."/>
            <person name="Zhang Z."/>
            <person name="Li J."/>
            <person name="Lu G."/>
            <person name="Zhu Y."/>
            <person name="Wang Y."/>
            <person name="Huang Y."/>
            <person name="Liu J."/>
            <person name="Kang H."/>
            <person name="Chen J."/>
            <person name="Wang L."/>
            <person name="Chen A."/>
            <person name="Yu S."/>
            <person name="Gao Z."/>
            <person name="Jin L."/>
            <person name="Gu W."/>
            <person name="Wang Z."/>
            <person name="Zhao L."/>
            <person name="Shi B."/>
            <person name="Wen H."/>
            <person name="Lin R."/>
            <person name="Jones M.K."/>
            <person name="Brejova B."/>
            <person name="Vinar T."/>
            <person name="Zhao G."/>
            <person name="McManus D.P."/>
            <person name="Chen Z."/>
            <person name="Zhou Y."/>
            <person name="Wang S."/>
        </authorList>
    </citation>
    <scope>NUCLEOTIDE SEQUENCE [LARGE SCALE GENOMIC DNA]</scope>
</reference>
<protein>
    <submittedName>
        <fullName evidence="2">Uncharacterized protein</fullName>
    </submittedName>
</protein>
<evidence type="ECO:0000313" key="2">
    <source>
        <dbReference type="EMBL" id="EUB54204.1"/>
    </source>
</evidence>
<comment type="caution">
    <text evidence="2">The sequence shown here is derived from an EMBL/GenBank/DDBJ whole genome shotgun (WGS) entry which is preliminary data.</text>
</comment>
<dbReference type="GeneID" id="36346655"/>
<keyword evidence="3" id="KW-1185">Reference proteome</keyword>
<organism evidence="2 3">
    <name type="scientific">Echinococcus granulosus</name>
    <name type="common">Hydatid tapeworm</name>
    <dbReference type="NCBI Taxonomy" id="6210"/>
    <lineage>
        <taxon>Eukaryota</taxon>
        <taxon>Metazoa</taxon>
        <taxon>Spiralia</taxon>
        <taxon>Lophotrochozoa</taxon>
        <taxon>Platyhelminthes</taxon>
        <taxon>Cestoda</taxon>
        <taxon>Eucestoda</taxon>
        <taxon>Cyclophyllidea</taxon>
        <taxon>Taeniidae</taxon>
        <taxon>Echinococcus</taxon>
        <taxon>Echinococcus granulosus group</taxon>
    </lineage>
</organism>
<evidence type="ECO:0000313" key="3">
    <source>
        <dbReference type="Proteomes" id="UP000019149"/>
    </source>
</evidence>
<proteinExistence type="predicted"/>
<feature type="region of interest" description="Disordered" evidence="1">
    <location>
        <begin position="94"/>
        <end position="120"/>
    </location>
</feature>
<accession>W6UL23</accession>
<dbReference type="CTD" id="36346655"/>
<evidence type="ECO:0000256" key="1">
    <source>
        <dbReference type="SAM" id="MobiDB-lite"/>
    </source>
</evidence>
<dbReference type="AlphaFoldDB" id="W6UL23"/>
<dbReference type="KEGG" id="egl:EGR_10940"/>
<feature type="compositionally biased region" description="Polar residues" evidence="1">
    <location>
        <begin position="105"/>
        <end position="120"/>
    </location>
</feature>
<name>W6UL23_ECHGR</name>
<sequence>MAAFSLPSKSVHDICNALLEAADEPGGLCEQHSHVTDNGMKDLRELLGKYGDIFLLQGSNQKASDVVVIIVDAGEVRFVSQPLRCIPRIAGRGVPSGERNDQRQINRATTGPMDRTNSSSKRTKICGCAVVKLPTLVSLILYSRI</sequence>
<gene>
    <name evidence="2" type="ORF">EGR_10940</name>
</gene>